<organism evidence="2">
    <name type="scientific">Symploca sp. SIO1C4</name>
    <dbReference type="NCBI Taxonomy" id="2607765"/>
    <lineage>
        <taxon>Bacteria</taxon>
        <taxon>Bacillati</taxon>
        <taxon>Cyanobacteriota</taxon>
        <taxon>Cyanophyceae</taxon>
        <taxon>Coleofasciculales</taxon>
        <taxon>Coleofasciculaceae</taxon>
        <taxon>Symploca</taxon>
    </lineage>
</organism>
<dbReference type="AlphaFoldDB" id="A0A6B3ND91"/>
<proteinExistence type="predicted"/>
<sequence>MKNNICCFWKKLLFFASVFSFPLIAVSAGATTPIAQEDFNTAATTKVDIYQETQPTFAPIQDNWQLAQGIVGQCRASNRTIDVFSEASVVSTTVRTLGTNAQVTLADEGDKGWIQISAPISGYVIARYLKACGDSAQPPKPPSGKLCRKVIYRGSGGLAVRSPNLNSSKVGAIPYNTTVTLWEPPDFRTISGRGWTRITAPISGWVTTGRPQGNFGPRFSCP</sequence>
<keyword evidence="1" id="KW-0732">Signal</keyword>
<evidence type="ECO:0000256" key="1">
    <source>
        <dbReference type="SAM" id="SignalP"/>
    </source>
</evidence>
<comment type="caution">
    <text evidence="2">The sequence shown here is derived from an EMBL/GenBank/DDBJ whole genome shotgun (WGS) entry which is preliminary data.</text>
</comment>
<evidence type="ECO:0000313" key="2">
    <source>
        <dbReference type="EMBL" id="NER29560.1"/>
    </source>
</evidence>
<name>A0A6B3ND91_9CYAN</name>
<dbReference type="EMBL" id="JAAHFQ010000389">
    <property type="protein sequence ID" value="NER29560.1"/>
    <property type="molecule type" value="Genomic_DNA"/>
</dbReference>
<feature type="chain" id="PRO_5025365384" evidence="1">
    <location>
        <begin position="26"/>
        <end position="222"/>
    </location>
</feature>
<accession>A0A6B3ND91</accession>
<reference evidence="2" key="1">
    <citation type="submission" date="2019-11" db="EMBL/GenBank/DDBJ databases">
        <title>Genomic insights into an expanded diversity of filamentous marine cyanobacteria reveals the extraordinary biosynthetic potential of Moorea and Okeania.</title>
        <authorList>
            <person name="Ferreira Leao T."/>
            <person name="Wang M."/>
            <person name="Moss N."/>
            <person name="Da Silva R."/>
            <person name="Sanders J."/>
            <person name="Nurk S."/>
            <person name="Gurevich A."/>
            <person name="Humphrey G."/>
            <person name="Reher R."/>
            <person name="Zhu Q."/>
            <person name="Belda-Ferre P."/>
            <person name="Glukhov E."/>
            <person name="Rex R."/>
            <person name="Dorrestein P.C."/>
            <person name="Knight R."/>
            <person name="Pevzner P."/>
            <person name="Gerwick W.H."/>
            <person name="Gerwick L."/>
        </authorList>
    </citation>
    <scope>NUCLEOTIDE SEQUENCE</scope>
    <source>
        <strain evidence="2">SIO1C4</strain>
    </source>
</reference>
<gene>
    <name evidence="2" type="ORF">F6J89_18530</name>
</gene>
<protein>
    <submittedName>
        <fullName evidence="2">SH3 domain-containing protein</fullName>
    </submittedName>
</protein>
<feature type="signal peptide" evidence="1">
    <location>
        <begin position="1"/>
        <end position="25"/>
    </location>
</feature>